<evidence type="ECO:0000313" key="5">
    <source>
        <dbReference type="Proteomes" id="UP000266497"/>
    </source>
</evidence>
<name>A0A1Q6IP19_PHOVU</name>
<keyword evidence="1" id="KW-0472">Membrane</keyword>
<reference evidence="2 4" key="1">
    <citation type="journal article" date="2016" name="Nat. Biotechnol.">
        <title>Measurement of bacterial replication rates in microbial communities.</title>
        <authorList>
            <person name="Brown C.T."/>
            <person name="Olm M.R."/>
            <person name="Thomas B.C."/>
            <person name="Banfield J.F."/>
        </authorList>
    </citation>
    <scope>NUCLEOTIDE SEQUENCE [LARGE SCALE GENOMIC DNA]</scope>
    <source>
        <strain evidence="2">42_262</strain>
    </source>
</reference>
<gene>
    <name evidence="2" type="ORF">BHV80_19400</name>
    <name evidence="3" type="ORF">DWY53_22020</name>
</gene>
<evidence type="ECO:0000313" key="2">
    <source>
        <dbReference type="EMBL" id="OKZ42561.1"/>
    </source>
</evidence>
<proteinExistence type="predicted"/>
<dbReference type="AlphaFoldDB" id="A0A1Q6IP19"/>
<comment type="caution">
    <text evidence="2">The sequence shown here is derived from an EMBL/GenBank/DDBJ whole genome shotgun (WGS) entry which is preliminary data.</text>
</comment>
<accession>A0A1Q6IP19</accession>
<keyword evidence="1" id="KW-1133">Transmembrane helix</keyword>
<evidence type="ECO:0000313" key="3">
    <source>
        <dbReference type="EMBL" id="RGR31202.1"/>
    </source>
</evidence>
<dbReference type="Proteomes" id="UP000266497">
    <property type="component" value="Unassembled WGS sequence"/>
</dbReference>
<sequence length="75" mass="8807">MIMTDKKFRVLNLVLFSFILLFSLTKYLFPVVIVPIGWIPFIENPYPVSVASILRNILLVFAIIINLYHLVRDKR</sequence>
<feature type="transmembrane region" description="Helical" evidence="1">
    <location>
        <begin position="53"/>
        <end position="71"/>
    </location>
</feature>
<dbReference type="Proteomes" id="UP000186631">
    <property type="component" value="Unassembled WGS sequence"/>
</dbReference>
<dbReference type="EMBL" id="MNQV01000270">
    <property type="protein sequence ID" value="OKZ42561.1"/>
    <property type="molecule type" value="Genomic_DNA"/>
</dbReference>
<protein>
    <recommendedName>
        <fullName evidence="6">Transmembrane protein</fullName>
    </recommendedName>
</protein>
<reference evidence="3 5" key="2">
    <citation type="submission" date="2018-08" db="EMBL/GenBank/DDBJ databases">
        <title>A genome reference for cultivated species of the human gut microbiota.</title>
        <authorList>
            <person name="Zou Y."/>
            <person name="Xue W."/>
            <person name="Luo G."/>
        </authorList>
    </citation>
    <scope>NUCLEOTIDE SEQUENCE [LARGE SCALE GENOMIC DNA]</scope>
    <source>
        <strain evidence="3 5">AF25-30LB</strain>
    </source>
</reference>
<organism evidence="2 4">
    <name type="scientific">Phocaeicola vulgatus</name>
    <name type="common">Bacteroides vulgatus</name>
    <dbReference type="NCBI Taxonomy" id="821"/>
    <lineage>
        <taxon>Bacteria</taxon>
        <taxon>Pseudomonadati</taxon>
        <taxon>Bacteroidota</taxon>
        <taxon>Bacteroidia</taxon>
        <taxon>Bacteroidales</taxon>
        <taxon>Bacteroidaceae</taxon>
        <taxon>Phocaeicola</taxon>
    </lineage>
</organism>
<feature type="transmembrane region" description="Helical" evidence="1">
    <location>
        <begin position="12"/>
        <end position="41"/>
    </location>
</feature>
<evidence type="ECO:0008006" key="6">
    <source>
        <dbReference type="Google" id="ProtNLM"/>
    </source>
</evidence>
<evidence type="ECO:0000313" key="4">
    <source>
        <dbReference type="Proteomes" id="UP000186631"/>
    </source>
</evidence>
<dbReference type="EMBL" id="QRUD01000107">
    <property type="protein sequence ID" value="RGR31202.1"/>
    <property type="molecule type" value="Genomic_DNA"/>
</dbReference>
<keyword evidence="1" id="KW-0812">Transmembrane</keyword>
<evidence type="ECO:0000256" key="1">
    <source>
        <dbReference type="SAM" id="Phobius"/>
    </source>
</evidence>